<dbReference type="Gene3D" id="1.20.1560.10">
    <property type="entry name" value="ABC transporter type 1, transmembrane domain"/>
    <property type="match status" value="2"/>
</dbReference>
<keyword evidence="4 10" id="KW-0812">Transmembrane</keyword>
<dbReference type="GO" id="GO:0140359">
    <property type="term" value="F:ABC-type transporter activity"/>
    <property type="evidence" value="ECO:0007669"/>
    <property type="project" value="InterPro"/>
</dbReference>
<feature type="domain" description="ABC transporter" evidence="11">
    <location>
        <begin position="431"/>
        <end position="656"/>
    </location>
</feature>
<evidence type="ECO:0000256" key="5">
    <source>
        <dbReference type="ARBA" id="ARBA00022737"/>
    </source>
</evidence>
<evidence type="ECO:0000256" key="10">
    <source>
        <dbReference type="SAM" id="Phobius"/>
    </source>
</evidence>
<evidence type="ECO:0000256" key="7">
    <source>
        <dbReference type="ARBA" id="ARBA00022840"/>
    </source>
</evidence>
<feature type="transmembrane region" description="Helical" evidence="10">
    <location>
        <begin position="111"/>
        <end position="137"/>
    </location>
</feature>
<keyword evidence="9 10" id="KW-0472">Membrane</keyword>
<dbReference type="GO" id="GO:0005524">
    <property type="term" value="F:ATP binding"/>
    <property type="evidence" value="ECO:0007669"/>
    <property type="project" value="UniProtKB-KW"/>
</dbReference>
<dbReference type="SUPFAM" id="SSF52540">
    <property type="entry name" value="P-loop containing nucleoside triphosphate hydrolases"/>
    <property type="match status" value="2"/>
</dbReference>
<feature type="domain" description="ABC transmembrane type-1" evidence="12">
    <location>
        <begin position="699"/>
        <end position="973"/>
    </location>
</feature>
<name>A0A815IE98_9BILA</name>
<dbReference type="Proteomes" id="UP000663864">
    <property type="component" value="Unassembled WGS sequence"/>
</dbReference>
<dbReference type="CDD" id="cd03244">
    <property type="entry name" value="ABCC_MRP_domain2"/>
    <property type="match status" value="1"/>
</dbReference>
<dbReference type="FunFam" id="1.20.1560.10:FF:000013">
    <property type="entry name" value="ABC transporter C family member 2"/>
    <property type="match status" value="1"/>
</dbReference>
<dbReference type="InterPro" id="IPR036640">
    <property type="entry name" value="ABC1_TM_sf"/>
</dbReference>
<keyword evidence="3" id="KW-0813">Transport</keyword>
<organism evidence="13 14">
    <name type="scientific">Rotaria sordida</name>
    <dbReference type="NCBI Taxonomy" id="392033"/>
    <lineage>
        <taxon>Eukaryota</taxon>
        <taxon>Metazoa</taxon>
        <taxon>Spiralia</taxon>
        <taxon>Gnathifera</taxon>
        <taxon>Rotifera</taxon>
        <taxon>Eurotatoria</taxon>
        <taxon>Bdelloidea</taxon>
        <taxon>Philodinida</taxon>
        <taxon>Philodinidae</taxon>
        <taxon>Rotaria</taxon>
    </lineage>
</organism>
<dbReference type="SMART" id="SM00382">
    <property type="entry name" value="AAA"/>
    <property type="match status" value="2"/>
</dbReference>
<evidence type="ECO:0000256" key="9">
    <source>
        <dbReference type="ARBA" id="ARBA00023136"/>
    </source>
</evidence>
<proteinExistence type="inferred from homology"/>
<feature type="transmembrane region" description="Helical" evidence="10">
    <location>
        <begin position="250"/>
        <end position="270"/>
    </location>
</feature>
<evidence type="ECO:0000256" key="1">
    <source>
        <dbReference type="ARBA" id="ARBA00004141"/>
    </source>
</evidence>
<dbReference type="CDD" id="cd03250">
    <property type="entry name" value="ABCC_MRP_domain1"/>
    <property type="match status" value="1"/>
</dbReference>
<dbReference type="CDD" id="cd18580">
    <property type="entry name" value="ABC_6TM_ABCC_D2"/>
    <property type="match status" value="1"/>
</dbReference>
<dbReference type="InterPro" id="IPR003439">
    <property type="entry name" value="ABC_transporter-like_ATP-bd"/>
</dbReference>
<comment type="similarity">
    <text evidence="2">Belongs to the ABC transporter superfamily. ABCC family. Conjugate transporter (TC 3.A.1.208) subfamily.</text>
</comment>
<dbReference type="PANTHER" id="PTHR24223">
    <property type="entry name" value="ATP-BINDING CASSETTE SUB-FAMILY C"/>
    <property type="match status" value="1"/>
</dbReference>
<evidence type="ECO:0000259" key="12">
    <source>
        <dbReference type="PROSITE" id="PS50929"/>
    </source>
</evidence>
<dbReference type="InterPro" id="IPR017871">
    <property type="entry name" value="ABC_transporter-like_CS"/>
</dbReference>
<evidence type="ECO:0000313" key="14">
    <source>
        <dbReference type="Proteomes" id="UP000663864"/>
    </source>
</evidence>
<dbReference type="SUPFAM" id="SSF90123">
    <property type="entry name" value="ABC transporter transmembrane region"/>
    <property type="match status" value="2"/>
</dbReference>
<feature type="transmembrane region" description="Helical" evidence="10">
    <location>
        <begin position="149"/>
        <end position="166"/>
    </location>
</feature>
<keyword evidence="8 10" id="KW-1133">Transmembrane helix</keyword>
<dbReference type="FunFam" id="3.40.50.300:FF:000997">
    <property type="entry name" value="Multidrug resistance-associated protein 1"/>
    <property type="match status" value="1"/>
</dbReference>
<dbReference type="GO" id="GO:0016887">
    <property type="term" value="F:ATP hydrolysis activity"/>
    <property type="evidence" value="ECO:0007669"/>
    <property type="project" value="InterPro"/>
</dbReference>
<feature type="transmembrane region" description="Helical" evidence="10">
    <location>
        <begin position="813"/>
        <end position="835"/>
    </location>
</feature>
<feature type="domain" description="ABC transmembrane type-1" evidence="12">
    <location>
        <begin position="111"/>
        <end position="387"/>
    </location>
</feature>
<evidence type="ECO:0000256" key="4">
    <source>
        <dbReference type="ARBA" id="ARBA00022692"/>
    </source>
</evidence>
<evidence type="ECO:0000256" key="2">
    <source>
        <dbReference type="ARBA" id="ARBA00009726"/>
    </source>
</evidence>
<evidence type="ECO:0000256" key="3">
    <source>
        <dbReference type="ARBA" id="ARBA00022448"/>
    </source>
</evidence>
<comment type="subcellular location">
    <subcellularLocation>
        <location evidence="1">Membrane</location>
        <topology evidence="1">Multi-pass membrane protein</topology>
    </subcellularLocation>
</comment>
<feature type="domain" description="ABC transporter" evidence="11">
    <location>
        <begin position="1024"/>
        <end position="1249"/>
    </location>
</feature>
<evidence type="ECO:0000256" key="6">
    <source>
        <dbReference type="ARBA" id="ARBA00022741"/>
    </source>
</evidence>
<gene>
    <name evidence="13" type="ORF">ZHD862_LOCUS31222</name>
</gene>
<dbReference type="PANTHER" id="PTHR24223:SF456">
    <property type="entry name" value="MULTIDRUG RESISTANCE-ASSOCIATED PROTEIN LETHAL(2)03659"/>
    <property type="match status" value="1"/>
</dbReference>
<evidence type="ECO:0000313" key="13">
    <source>
        <dbReference type="EMBL" id="CAF1363853.1"/>
    </source>
</evidence>
<dbReference type="Gene3D" id="3.40.50.300">
    <property type="entry name" value="P-loop containing nucleotide triphosphate hydrolases"/>
    <property type="match status" value="2"/>
</dbReference>
<dbReference type="GO" id="GO:0016020">
    <property type="term" value="C:membrane"/>
    <property type="evidence" value="ECO:0007669"/>
    <property type="project" value="UniProtKB-SubCell"/>
</dbReference>
<protein>
    <submittedName>
        <fullName evidence="13">Uncharacterized protein</fullName>
    </submittedName>
</protein>
<evidence type="ECO:0000259" key="11">
    <source>
        <dbReference type="PROSITE" id="PS50893"/>
    </source>
</evidence>
<dbReference type="EMBL" id="CAJNOT010003095">
    <property type="protein sequence ID" value="CAF1363853.1"/>
    <property type="molecule type" value="Genomic_DNA"/>
</dbReference>
<dbReference type="AlphaFoldDB" id="A0A815IE98"/>
<accession>A0A815IE98</accession>
<dbReference type="Pfam" id="PF00664">
    <property type="entry name" value="ABC_membrane"/>
    <property type="match status" value="2"/>
</dbReference>
<dbReference type="InterPro" id="IPR044726">
    <property type="entry name" value="ABCC_6TM_D2"/>
</dbReference>
<comment type="caution">
    <text evidence="13">The sequence shown here is derived from an EMBL/GenBank/DDBJ whole genome shotgun (WGS) entry which is preliminary data.</text>
</comment>
<keyword evidence="5" id="KW-0677">Repeat</keyword>
<reference evidence="13" key="1">
    <citation type="submission" date="2021-02" db="EMBL/GenBank/DDBJ databases">
        <authorList>
            <person name="Nowell W R."/>
        </authorList>
    </citation>
    <scope>NUCLEOTIDE SEQUENCE</scope>
</reference>
<dbReference type="PROSITE" id="PS00211">
    <property type="entry name" value="ABC_TRANSPORTER_1"/>
    <property type="match status" value="2"/>
</dbReference>
<dbReference type="Pfam" id="PF00005">
    <property type="entry name" value="ABC_tran"/>
    <property type="match status" value="2"/>
</dbReference>
<dbReference type="InterPro" id="IPR027417">
    <property type="entry name" value="P-loop_NTPase"/>
</dbReference>
<feature type="transmembrane region" description="Helical" evidence="10">
    <location>
        <begin position="958"/>
        <end position="975"/>
    </location>
</feature>
<sequence>MIRTNMKQESDERQALLDGEKTSHSIHDQNRHASSRLEWAESSWFRLFHILFWSWLKPILLSGYKRQLIENDLDDLPLIDKTLILLERLESYDWSSTTSWMIIRKEFMKDLISVCLMGSFFCMADITQFLIFCQLIWSITNKQTSIYRLYLYIILLLLSIVLQSMVERQATFRSSRVGIRIRNALNIFIYIRALSLKSTSSEKINTGQILNLITSDTFKFEELCTNLAGLTASILETIILFGVLCWILHPIPVLCGYALYPIFILIQMYFGRKFRQCREITAVCSDKRIQAYSEFIYGCHTVKMYNWEKPMENHIIQMRKNELESIRYTSRFRAFNRTQHFISIQLLSLATFGSAWLLGYPLTIANTFPLIMAFAFMRENIASCGPLAFEKFNEAKLASKRIDVFMHLTVKQEHQSSSNTLSSDQKQKGSIIMSNASFSWQNDISCLSSLNLLVENGTLVGIVGPVGCGKSSFLAAILGEMNLIEGQLNTHHSSFSYTAQPPWIFADTFRNNILLNRPYNEQRYRDVIDACCLDVDLSRLGSRGDLTMIGDNGINLSGGQKARVGLARALYADADIYLLDDPLSAVDRTVAKHIYERCIGSNGLLRNKTRLLVTHQTQFLFEADQIIFLSHGQIDKEDRLDENFTRQNEPDKKQTSVLTTMLEDNPSVSDEQSIVTDEISVNDRSNWSLYYDLFAASPSGIYGFCLLIVLLLLSEIFNDGANYWLSIWLKQSKIDRQLSPKYAYIYFGLIIGTLVMDILRTNYYFKIILNGSNSLHNSMLKGLIYTSLEFFESNPSGRILDRASKDQYVIDELLPALLLSGIEVLLITVGAMFIVCFLNPSIIFVLPIFFVGLWFMMHFYQRSFRQLKRLENITRSPVYALFSTSLSGLSTIRAFKAEKSFIQLISKKMDVNTSAYLIVQAATQCFAFMLTILGSFILLVTSIRIVFLSNQIDSPDTALSLISTIFIASCFQWSLRKFVEADILMTSAQRIDEYGHLPREENENDCKRLVKTSPDWPNEGRIEFRNYSLRYRANLPYTLRNIDLHIESGQKIGIIGRTGAGKSSLFKGLFRFVDQSNVNGDILIDDVNIHRLRLNHLRSNLTVVPQQSILFSGSLRYNLDPFDSYSDEQCWKVLEDVQLKQFVQNHSTGLQMSISEWGHNLSVGQCQLINFARAILKNTKILLIDEATAYVDQKTDNLIQTLIENKFHDRTILIIAHRLNTVAKCDHILVLDNGMVVNYDTSTNILNSY</sequence>
<dbReference type="InterPro" id="IPR011527">
    <property type="entry name" value="ABC1_TM_dom"/>
</dbReference>
<dbReference type="PROSITE" id="PS50929">
    <property type="entry name" value="ABC_TM1F"/>
    <property type="match status" value="2"/>
</dbReference>
<feature type="transmembrane region" description="Helical" evidence="10">
    <location>
        <begin position="689"/>
        <end position="713"/>
    </location>
</feature>
<dbReference type="PROSITE" id="PS50893">
    <property type="entry name" value="ABC_TRANSPORTER_2"/>
    <property type="match status" value="2"/>
</dbReference>
<dbReference type="InterPro" id="IPR003593">
    <property type="entry name" value="AAA+_ATPase"/>
</dbReference>
<keyword evidence="7" id="KW-0067">ATP-binding</keyword>
<dbReference type="InterPro" id="IPR050173">
    <property type="entry name" value="ABC_transporter_C-like"/>
</dbReference>
<evidence type="ECO:0000256" key="8">
    <source>
        <dbReference type="ARBA" id="ARBA00022989"/>
    </source>
</evidence>
<feature type="transmembrane region" description="Helical" evidence="10">
    <location>
        <begin position="223"/>
        <end position="244"/>
    </location>
</feature>
<feature type="transmembrane region" description="Helical" evidence="10">
    <location>
        <begin position="915"/>
        <end position="946"/>
    </location>
</feature>
<dbReference type="CDD" id="cd18579">
    <property type="entry name" value="ABC_6TM_ABCC_D1"/>
    <property type="match status" value="1"/>
</dbReference>
<dbReference type="InterPro" id="IPR044746">
    <property type="entry name" value="ABCC_6TM_D1"/>
</dbReference>
<keyword evidence="6" id="KW-0547">Nucleotide-binding</keyword>
<feature type="transmembrane region" description="Helical" evidence="10">
    <location>
        <begin position="742"/>
        <end position="759"/>
    </location>
</feature>
<feature type="transmembrane region" description="Helical" evidence="10">
    <location>
        <begin position="341"/>
        <end position="362"/>
    </location>
</feature>
<dbReference type="FunFam" id="3.40.50.300:FF:000163">
    <property type="entry name" value="Multidrug resistance-associated protein member 4"/>
    <property type="match status" value="1"/>
</dbReference>